<dbReference type="AlphaFoldDB" id="A0AAD4NZP6"/>
<dbReference type="EMBL" id="SDAM02002926">
    <property type="protein sequence ID" value="KAH6820901.1"/>
    <property type="molecule type" value="Genomic_DNA"/>
</dbReference>
<evidence type="ECO:0000313" key="1">
    <source>
        <dbReference type="EMBL" id="KAH6820901.1"/>
    </source>
</evidence>
<accession>A0AAD4NZP6</accession>
<proteinExistence type="predicted"/>
<feature type="non-terminal residue" evidence="1">
    <location>
        <position position="1"/>
    </location>
</feature>
<dbReference type="PANTHER" id="PTHR35630">
    <property type="entry name" value="LEGUMINOSIN GROUP486 SECRETED PEPTIDE"/>
    <property type="match status" value="1"/>
</dbReference>
<protein>
    <submittedName>
        <fullName evidence="1">Uncharacterized protein</fullName>
    </submittedName>
</protein>
<reference evidence="1 2" key="1">
    <citation type="journal article" date="2021" name="Nat. Commun.">
        <title>Incipient diploidization of the medicinal plant Perilla within 10,000 years.</title>
        <authorList>
            <person name="Zhang Y."/>
            <person name="Shen Q."/>
            <person name="Leng L."/>
            <person name="Zhang D."/>
            <person name="Chen S."/>
            <person name="Shi Y."/>
            <person name="Ning Z."/>
            <person name="Chen S."/>
        </authorList>
    </citation>
    <scope>NUCLEOTIDE SEQUENCE [LARGE SCALE GENOMIC DNA]</scope>
    <source>
        <strain evidence="2">cv. PC099</strain>
    </source>
</reference>
<comment type="caution">
    <text evidence="1">The sequence shown here is derived from an EMBL/GenBank/DDBJ whole genome shotgun (WGS) entry which is preliminary data.</text>
</comment>
<organism evidence="1 2">
    <name type="scientific">Perilla frutescens var. hirtella</name>
    <name type="common">Perilla citriodora</name>
    <name type="synonym">Perilla setoyensis</name>
    <dbReference type="NCBI Taxonomy" id="608512"/>
    <lineage>
        <taxon>Eukaryota</taxon>
        <taxon>Viridiplantae</taxon>
        <taxon>Streptophyta</taxon>
        <taxon>Embryophyta</taxon>
        <taxon>Tracheophyta</taxon>
        <taxon>Spermatophyta</taxon>
        <taxon>Magnoliopsida</taxon>
        <taxon>eudicotyledons</taxon>
        <taxon>Gunneridae</taxon>
        <taxon>Pentapetalae</taxon>
        <taxon>asterids</taxon>
        <taxon>lamiids</taxon>
        <taxon>Lamiales</taxon>
        <taxon>Lamiaceae</taxon>
        <taxon>Nepetoideae</taxon>
        <taxon>Elsholtzieae</taxon>
        <taxon>Perilla</taxon>
    </lineage>
</organism>
<keyword evidence="2" id="KW-1185">Reference proteome</keyword>
<gene>
    <name evidence="1" type="ORF">C2S53_010243</name>
</gene>
<name>A0AAD4NZP6_PERFH</name>
<dbReference type="Proteomes" id="UP001190926">
    <property type="component" value="Unassembled WGS sequence"/>
</dbReference>
<sequence>YEINVTFDEVYFVAALFGLKLTSFHAYDPARDKNHDAVYWKADNDGFSLSYDKANWVNVASWQSE</sequence>
<dbReference type="PANTHER" id="PTHR35630:SF1">
    <property type="entry name" value="LEGUMINOSIN GROUP486 SECRETED PEPTIDE"/>
    <property type="match status" value="1"/>
</dbReference>
<evidence type="ECO:0000313" key="2">
    <source>
        <dbReference type="Proteomes" id="UP001190926"/>
    </source>
</evidence>